<evidence type="ECO:0000313" key="8">
    <source>
        <dbReference type="EMBL" id="BBO86509.1"/>
    </source>
</evidence>
<accession>A0A5K8A1S5</accession>
<feature type="domain" description="Type II secretion system protein GspF" evidence="7">
    <location>
        <begin position="164"/>
        <end position="292"/>
    </location>
</feature>
<gene>
    <name evidence="8" type="ORF">DSCO28_70750</name>
</gene>
<feature type="transmembrane region" description="Helical" evidence="6">
    <location>
        <begin position="6"/>
        <end position="26"/>
    </location>
</feature>
<comment type="subcellular location">
    <subcellularLocation>
        <location evidence="1">Cell membrane</location>
        <topology evidence="1">Multi-pass membrane protein</topology>
    </subcellularLocation>
</comment>
<evidence type="ECO:0000256" key="1">
    <source>
        <dbReference type="ARBA" id="ARBA00004651"/>
    </source>
</evidence>
<keyword evidence="3 6" id="KW-0812">Transmembrane</keyword>
<evidence type="ECO:0000313" key="9">
    <source>
        <dbReference type="Proteomes" id="UP000425960"/>
    </source>
</evidence>
<dbReference type="RefSeq" id="WP_155325780.1">
    <property type="nucleotide sequence ID" value="NZ_AP021876.1"/>
</dbReference>
<reference evidence="8 9" key="1">
    <citation type="submission" date="2019-11" db="EMBL/GenBank/DDBJ databases">
        <title>Comparative genomics of hydrocarbon-degrading Desulfosarcina strains.</title>
        <authorList>
            <person name="Watanabe M."/>
            <person name="Kojima H."/>
            <person name="Fukui M."/>
        </authorList>
    </citation>
    <scope>NUCLEOTIDE SEQUENCE [LARGE SCALE GENOMIC DNA]</scope>
    <source>
        <strain evidence="8 9">28bB2T</strain>
    </source>
</reference>
<feature type="transmembrane region" description="Helical" evidence="6">
    <location>
        <begin position="127"/>
        <end position="145"/>
    </location>
</feature>
<keyword evidence="4 6" id="KW-1133">Transmembrane helix</keyword>
<dbReference type="Pfam" id="PF00482">
    <property type="entry name" value="T2SSF"/>
    <property type="match status" value="1"/>
</dbReference>
<evidence type="ECO:0000256" key="6">
    <source>
        <dbReference type="SAM" id="Phobius"/>
    </source>
</evidence>
<evidence type="ECO:0000259" key="7">
    <source>
        <dbReference type="Pfam" id="PF00482"/>
    </source>
</evidence>
<dbReference type="GO" id="GO:0005886">
    <property type="term" value="C:plasma membrane"/>
    <property type="evidence" value="ECO:0007669"/>
    <property type="project" value="UniProtKB-SubCell"/>
</dbReference>
<dbReference type="InterPro" id="IPR018076">
    <property type="entry name" value="T2SS_GspF_dom"/>
</dbReference>
<dbReference type="PANTHER" id="PTHR35007">
    <property type="entry name" value="INTEGRAL MEMBRANE PROTEIN-RELATED"/>
    <property type="match status" value="1"/>
</dbReference>
<feature type="transmembrane region" description="Helical" evidence="6">
    <location>
        <begin position="98"/>
        <end position="121"/>
    </location>
</feature>
<proteinExistence type="predicted"/>
<keyword evidence="5 6" id="KW-0472">Membrane</keyword>
<evidence type="ECO:0000256" key="4">
    <source>
        <dbReference type="ARBA" id="ARBA00022989"/>
    </source>
</evidence>
<protein>
    <recommendedName>
        <fullName evidence="7">Type II secretion system protein GspF domain-containing protein</fullName>
    </recommendedName>
</protein>
<sequence>MNLPLIIAAIVFLLVFGGFMSTYVFLEEKYWRVILARRLFGNSREAVAMVDRLRTPWMRTAQRLGRAAVPKEASAVAEIQQLLTYGGFRSPQAMSIYFGVRIGAMLIMGGLYLFFALITGYLGWKDMVVVFLPLAVGYYLPALWLQIRIRSRQKEIFRELPDALDLVLICLEAGLSFDLALYRVSRELKRVSPVMSEEFGQYFLEIQSGLPRKAVLDNLDRRNGVESLTSVVGVLVQSIRFGTNIAEALRVHIGSMRTRRRQIAEEQGAKMSTRLTFPMVMLILPALFIVIMGPALINIFERIKGGF</sequence>
<name>A0A5K8A1S5_9BACT</name>
<dbReference type="PANTHER" id="PTHR35007:SF2">
    <property type="entry name" value="PILUS ASSEMBLE PROTEIN"/>
    <property type="match status" value="1"/>
</dbReference>
<dbReference type="EMBL" id="AP021876">
    <property type="protein sequence ID" value="BBO86509.1"/>
    <property type="molecule type" value="Genomic_DNA"/>
</dbReference>
<dbReference type="KEGG" id="dov:DSCO28_70750"/>
<keyword evidence="2" id="KW-1003">Cell membrane</keyword>
<evidence type="ECO:0000256" key="3">
    <source>
        <dbReference type="ARBA" id="ARBA00022692"/>
    </source>
</evidence>
<feature type="transmembrane region" description="Helical" evidence="6">
    <location>
        <begin position="279"/>
        <end position="300"/>
    </location>
</feature>
<dbReference type="Proteomes" id="UP000425960">
    <property type="component" value="Chromosome"/>
</dbReference>
<organism evidence="8 9">
    <name type="scientific">Desulfosarcina ovata subsp. sediminis</name>
    <dbReference type="NCBI Taxonomy" id="885957"/>
    <lineage>
        <taxon>Bacteria</taxon>
        <taxon>Pseudomonadati</taxon>
        <taxon>Thermodesulfobacteriota</taxon>
        <taxon>Desulfobacteria</taxon>
        <taxon>Desulfobacterales</taxon>
        <taxon>Desulfosarcinaceae</taxon>
        <taxon>Desulfosarcina</taxon>
    </lineage>
</organism>
<dbReference type="AlphaFoldDB" id="A0A5K8A1S5"/>
<evidence type="ECO:0000256" key="5">
    <source>
        <dbReference type="ARBA" id="ARBA00023136"/>
    </source>
</evidence>
<evidence type="ECO:0000256" key="2">
    <source>
        <dbReference type="ARBA" id="ARBA00022475"/>
    </source>
</evidence>